<dbReference type="KEGG" id="pmf:P9303_10171"/>
<feature type="transmembrane region" description="Helical" evidence="11">
    <location>
        <begin position="149"/>
        <end position="173"/>
    </location>
</feature>
<feature type="transmembrane region" description="Helical" evidence="11">
    <location>
        <begin position="235"/>
        <end position="255"/>
    </location>
</feature>
<dbReference type="PROSITE" id="PS50850">
    <property type="entry name" value="MFS"/>
    <property type="match status" value="1"/>
</dbReference>
<evidence type="ECO:0000256" key="7">
    <source>
        <dbReference type="ARBA" id="ARBA00022989"/>
    </source>
</evidence>
<dbReference type="PANTHER" id="PTHR43528:SF1">
    <property type="entry name" value="ALPHA-KETOGLUTARATE PERMEASE"/>
    <property type="match status" value="1"/>
</dbReference>
<keyword evidence="3" id="KW-0813">Transport</keyword>
<dbReference type="GO" id="GO:0015293">
    <property type="term" value="F:symporter activity"/>
    <property type="evidence" value="ECO:0007669"/>
    <property type="project" value="UniProtKB-KW"/>
</dbReference>
<keyword evidence="7 11" id="KW-1133">Transmembrane helix</keyword>
<dbReference type="EMBL" id="CP000554">
    <property type="protein sequence ID" value="ABM77766.1"/>
    <property type="molecule type" value="Genomic_DNA"/>
</dbReference>
<dbReference type="Proteomes" id="UP000002274">
    <property type="component" value="Chromosome"/>
</dbReference>
<dbReference type="InterPro" id="IPR005829">
    <property type="entry name" value="Sugar_transporter_CS"/>
</dbReference>
<evidence type="ECO:0000259" key="12">
    <source>
        <dbReference type="PROSITE" id="PS50850"/>
    </source>
</evidence>
<dbReference type="HOGENOM" id="CLU_001265_39_0_3"/>
<feature type="domain" description="Major facilitator superfamily (MFS) profile" evidence="12">
    <location>
        <begin position="13"/>
        <end position="415"/>
    </location>
</feature>
<sequence>MIVKAQETSNIRVILAGLVGNVIEWYDFALYGYFASVIGKQFFPSSNPSVSLIAAFGAFAVGFLVRPFGGLLFGRIADLLGRKQALILTLLAMAIPTVLMACMPNYSRIGIAAPIIIVLLRIIQGLSVGGEYTTSIVYLVENAPDKRRAFFAIWGLWGAVLGILLASAIASLLANILDPQQLDIWGWRVPFALGSLVALIGLLIRRGLVTDVCTEEAIDPVQQVFGKYRMQVLRLFLLNIGGGVGFYAAFVYVVSYVKEIDMVPERIALNINTVSMAILLILYPLTAWLSDRIGRKPLLIAGGGMLMFGSIPLFHLIHTTDPLRIFFGQLGFVIALATLSGGLNVANVELMPKAVRCTGLAFAYNTSMGIFGGTTPLIATWLIQGSGNPISPAYWLAGSASITLLTSIFWVRETRLSSLS</sequence>
<dbReference type="AlphaFoldDB" id="A2C8F6"/>
<evidence type="ECO:0000256" key="2">
    <source>
        <dbReference type="ARBA" id="ARBA00008240"/>
    </source>
</evidence>
<dbReference type="FunFam" id="1.20.1250.20:FF:000001">
    <property type="entry name" value="Dicarboxylate MFS transporter"/>
    <property type="match status" value="1"/>
</dbReference>
<evidence type="ECO:0000313" key="13">
    <source>
        <dbReference type="EMBL" id="ABM77766.1"/>
    </source>
</evidence>
<dbReference type="RefSeq" id="WP_011825670.1">
    <property type="nucleotide sequence ID" value="NC_008820.1"/>
</dbReference>
<evidence type="ECO:0000256" key="6">
    <source>
        <dbReference type="ARBA" id="ARBA00022847"/>
    </source>
</evidence>
<feature type="transmembrane region" description="Helical" evidence="11">
    <location>
        <begin position="323"/>
        <end position="346"/>
    </location>
</feature>
<dbReference type="PROSITE" id="PS00217">
    <property type="entry name" value="SUGAR_TRANSPORT_2"/>
    <property type="match status" value="1"/>
</dbReference>
<evidence type="ECO:0000256" key="8">
    <source>
        <dbReference type="ARBA" id="ARBA00023136"/>
    </source>
</evidence>
<protein>
    <recommendedName>
        <fullName evidence="10">Putative proline/betaine transporter</fullName>
    </recommendedName>
</protein>
<dbReference type="InterPro" id="IPR051084">
    <property type="entry name" value="H+-coupled_symporters"/>
</dbReference>
<keyword evidence="4" id="KW-1003">Cell membrane</keyword>
<reference evidence="13 14" key="1">
    <citation type="journal article" date="2007" name="PLoS Genet.">
        <title>Patterns and implications of gene gain and loss in the evolution of Prochlorococcus.</title>
        <authorList>
            <person name="Kettler G.C."/>
            <person name="Martiny A.C."/>
            <person name="Huang K."/>
            <person name="Zucker J."/>
            <person name="Coleman M.L."/>
            <person name="Rodrigue S."/>
            <person name="Chen F."/>
            <person name="Lapidus A."/>
            <person name="Ferriera S."/>
            <person name="Johnson J."/>
            <person name="Steglich C."/>
            <person name="Church G.M."/>
            <person name="Richardson P."/>
            <person name="Chisholm S.W."/>
        </authorList>
    </citation>
    <scope>NUCLEOTIDE SEQUENCE [LARGE SCALE GENOMIC DNA]</scope>
    <source>
        <strain evidence="13 14">MIT 9303</strain>
    </source>
</reference>
<evidence type="ECO:0000256" key="5">
    <source>
        <dbReference type="ARBA" id="ARBA00022692"/>
    </source>
</evidence>
<comment type="subcellular location">
    <subcellularLocation>
        <location evidence="1">Cell membrane</location>
        <topology evidence="1">Multi-pass membrane protein</topology>
    </subcellularLocation>
</comment>
<comment type="similarity">
    <text evidence="2">Belongs to the major facilitator superfamily. Metabolite:H+ Symporter (MHS) family (TC 2.A.1.6) family.</text>
</comment>
<keyword evidence="5 11" id="KW-0812">Transmembrane</keyword>
<feature type="transmembrane region" description="Helical" evidence="11">
    <location>
        <begin position="185"/>
        <end position="204"/>
    </location>
</feature>
<organism evidence="13 14">
    <name type="scientific">Prochlorococcus marinus (strain MIT 9303)</name>
    <dbReference type="NCBI Taxonomy" id="59922"/>
    <lineage>
        <taxon>Bacteria</taxon>
        <taxon>Bacillati</taxon>
        <taxon>Cyanobacteriota</taxon>
        <taxon>Cyanophyceae</taxon>
        <taxon>Synechococcales</taxon>
        <taxon>Prochlorococcaceae</taxon>
        <taxon>Prochlorococcus</taxon>
    </lineage>
</organism>
<name>A2C8F6_PROM3</name>
<proteinExistence type="inferred from homology"/>
<accession>A2C8F6</accession>
<evidence type="ECO:0000256" key="4">
    <source>
        <dbReference type="ARBA" id="ARBA00022475"/>
    </source>
</evidence>
<feature type="transmembrane region" description="Helical" evidence="11">
    <location>
        <begin position="12"/>
        <end position="33"/>
    </location>
</feature>
<feature type="transmembrane region" description="Helical" evidence="11">
    <location>
        <begin position="393"/>
        <end position="411"/>
    </location>
</feature>
<feature type="transmembrane region" description="Helical" evidence="11">
    <location>
        <begin position="358"/>
        <end position="381"/>
    </location>
</feature>
<dbReference type="BioCyc" id="PMAR59922:G1G80-918-MONOMER"/>
<gene>
    <name evidence="13" type="ordered locus">P9303_10171</name>
</gene>
<dbReference type="InterPro" id="IPR005828">
    <property type="entry name" value="MFS_sugar_transport-like"/>
</dbReference>
<dbReference type="STRING" id="59922.P9303_10171"/>
<dbReference type="Gene3D" id="1.20.1250.20">
    <property type="entry name" value="MFS general substrate transporter like domains"/>
    <property type="match status" value="2"/>
</dbReference>
<dbReference type="SUPFAM" id="SSF103473">
    <property type="entry name" value="MFS general substrate transporter"/>
    <property type="match status" value="1"/>
</dbReference>
<dbReference type="PANTHER" id="PTHR43528">
    <property type="entry name" value="ALPHA-KETOGLUTARATE PERMEASE"/>
    <property type="match status" value="1"/>
</dbReference>
<evidence type="ECO:0000313" key="14">
    <source>
        <dbReference type="Proteomes" id="UP000002274"/>
    </source>
</evidence>
<evidence type="ECO:0000256" key="1">
    <source>
        <dbReference type="ARBA" id="ARBA00004651"/>
    </source>
</evidence>
<evidence type="ECO:0000256" key="11">
    <source>
        <dbReference type="SAM" id="Phobius"/>
    </source>
</evidence>
<feature type="transmembrane region" description="Helical" evidence="11">
    <location>
        <begin position="53"/>
        <end position="73"/>
    </location>
</feature>
<feature type="transmembrane region" description="Helical" evidence="11">
    <location>
        <begin position="267"/>
        <end position="286"/>
    </location>
</feature>
<dbReference type="GO" id="GO:0005886">
    <property type="term" value="C:plasma membrane"/>
    <property type="evidence" value="ECO:0007669"/>
    <property type="project" value="UniProtKB-SubCell"/>
</dbReference>
<feature type="transmembrane region" description="Helical" evidence="11">
    <location>
        <begin position="298"/>
        <end position="317"/>
    </location>
</feature>
<evidence type="ECO:0000256" key="3">
    <source>
        <dbReference type="ARBA" id="ARBA00022448"/>
    </source>
</evidence>
<dbReference type="InterPro" id="IPR020846">
    <property type="entry name" value="MFS_dom"/>
</dbReference>
<evidence type="ECO:0000256" key="9">
    <source>
        <dbReference type="ARBA" id="ARBA00037295"/>
    </source>
</evidence>
<dbReference type="PROSITE" id="PS00216">
    <property type="entry name" value="SUGAR_TRANSPORT_1"/>
    <property type="match status" value="1"/>
</dbReference>
<keyword evidence="8 11" id="KW-0472">Membrane</keyword>
<feature type="transmembrane region" description="Helical" evidence="11">
    <location>
        <begin position="85"/>
        <end position="103"/>
    </location>
</feature>
<evidence type="ECO:0000256" key="10">
    <source>
        <dbReference type="ARBA" id="ARBA00039918"/>
    </source>
</evidence>
<keyword evidence="6" id="KW-0769">Symport</keyword>
<dbReference type="Pfam" id="PF00083">
    <property type="entry name" value="Sugar_tr"/>
    <property type="match status" value="2"/>
</dbReference>
<feature type="transmembrane region" description="Helical" evidence="11">
    <location>
        <begin position="109"/>
        <end position="128"/>
    </location>
</feature>
<comment type="function">
    <text evidence="9">May be a proton symporter involved in the uptake of osmolytes such as proline and glycine betaine.</text>
</comment>
<dbReference type="InterPro" id="IPR036259">
    <property type="entry name" value="MFS_trans_sf"/>
</dbReference>